<evidence type="ECO:0000313" key="2">
    <source>
        <dbReference type="Proteomes" id="UP000008744"/>
    </source>
</evidence>
<dbReference type="EMBL" id="CH479201">
    <property type="protein sequence ID" value="EDW29902.1"/>
    <property type="molecule type" value="Genomic_DNA"/>
</dbReference>
<evidence type="ECO:0000313" key="1">
    <source>
        <dbReference type="EMBL" id="EDW29902.1"/>
    </source>
</evidence>
<dbReference type="AlphaFoldDB" id="B4H0Y6"/>
<reference evidence="1 2" key="1">
    <citation type="journal article" date="2007" name="Nature">
        <title>Evolution of genes and genomes on the Drosophila phylogeny.</title>
        <authorList>
            <consortium name="Drosophila 12 Genomes Consortium"/>
            <person name="Clark A.G."/>
            <person name="Eisen M.B."/>
            <person name="Smith D.R."/>
            <person name="Bergman C.M."/>
            <person name="Oliver B."/>
            <person name="Markow T.A."/>
            <person name="Kaufman T.C."/>
            <person name="Kellis M."/>
            <person name="Gelbart W."/>
            <person name="Iyer V.N."/>
            <person name="Pollard D.A."/>
            <person name="Sackton T.B."/>
            <person name="Larracuente A.M."/>
            <person name="Singh N.D."/>
            <person name="Abad J.P."/>
            <person name="Abt D.N."/>
            <person name="Adryan B."/>
            <person name="Aguade M."/>
            <person name="Akashi H."/>
            <person name="Anderson W.W."/>
            <person name="Aquadro C.F."/>
            <person name="Ardell D.H."/>
            <person name="Arguello R."/>
            <person name="Artieri C.G."/>
            <person name="Barbash D.A."/>
            <person name="Barker D."/>
            <person name="Barsanti P."/>
            <person name="Batterham P."/>
            <person name="Batzoglou S."/>
            <person name="Begun D."/>
            <person name="Bhutkar A."/>
            <person name="Blanco E."/>
            <person name="Bosak S.A."/>
            <person name="Bradley R.K."/>
            <person name="Brand A.D."/>
            <person name="Brent M.R."/>
            <person name="Brooks A.N."/>
            <person name="Brown R.H."/>
            <person name="Butlin R.K."/>
            <person name="Caggese C."/>
            <person name="Calvi B.R."/>
            <person name="Bernardo de Carvalho A."/>
            <person name="Caspi A."/>
            <person name="Castrezana S."/>
            <person name="Celniker S.E."/>
            <person name="Chang J.L."/>
            <person name="Chapple C."/>
            <person name="Chatterji S."/>
            <person name="Chinwalla A."/>
            <person name="Civetta A."/>
            <person name="Clifton S.W."/>
            <person name="Comeron J.M."/>
            <person name="Costello J.C."/>
            <person name="Coyne J.A."/>
            <person name="Daub J."/>
            <person name="David R.G."/>
            <person name="Delcher A.L."/>
            <person name="Delehaunty K."/>
            <person name="Do C.B."/>
            <person name="Ebling H."/>
            <person name="Edwards K."/>
            <person name="Eickbush T."/>
            <person name="Evans J.D."/>
            <person name="Filipski A."/>
            <person name="Findeiss S."/>
            <person name="Freyhult E."/>
            <person name="Fulton L."/>
            <person name="Fulton R."/>
            <person name="Garcia A.C."/>
            <person name="Gardiner A."/>
            <person name="Garfield D.A."/>
            <person name="Garvin B.E."/>
            <person name="Gibson G."/>
            <person name="Gilbert D."/>
            <person name="Gnerre S."/>
            <person name="Godfrey J."/>
            <person name="Good R."/>
            <person name="Gotea V."/>
            <person name="Gravely B."/>
            <person name="Greenberg A.J."/>
            <person name="Griffiths-Jones S."/>
            <person name="Gross S."/>
            <person name="Guigo R."/>
            <person name="Gustafson E.A."/>
            <person name="Haerty W."/>
            <person name="Hahn M.W."/>
            <person name="Halligan D.L."/>
            <person name="Halpern A.L."/>
            <person name="Halter G.M."/>
            <person name="Han M.V."/>
            <person name="Heger A."/>
            <person name="Hillier L."/>
            <person name="Hinrichs A.S."/>
            <person name="Holmes I."/>
            <person name="Hoskins R.A."/>
            <person name="Hubisz M.J."/>
            <person name="Hultmark D."/>
            <person name="Huntley M.A."/>
            <person name="Jaffe D.B."/>
            <person name="Jagadeeshan S."/>
            <person name="Jeck W.R."/>
            <person name="Johnson J."/>
            <person name="Jones C.D."/>
            <person name="Jordan W.C."/>
            <person name="Karpen G.H."/>
            <person name="Kataoka E."/>
            <person name="Keightley P.D."/>
            <person name="Kheradpour P."/>
            <person name="Kirkness E.F."/>
            <person name="Koerich L.B."/>
            <person name="Kristiansen K."/>
            <person name="Kudrna D."/>
            <person name="Kulathinal R.J."/>
            <person name="Kumar S."/>
            <person name="Kwok R."/>
            <person name="Lander E."/>
            <person name="Langley C.H."/>
            <person name="Lapoint R."/>
            <person name="Lazzaro B.P."/>
            <person name="Lee S.J."/>
            <person name="Levesque L."/>
            <person name="Li R."/>
            <person name="Lin C.F."/>
            <person name="Lin M.F."/>
            <person name="Lindblad-Toh K."/>
            <person name="Llopart A."/>
            <person name="Long M."/>
            <person name="Low L."/>
            <person name="Lozovsky E."/>
            <person name="Lu J."/>
            <person name="Luo M."/>
            <person name="Machado C.A."/>
            <person name="Makalowski W."/>
            <person name="Marzo M."/>
            <person name="Matsuda M."/>
            <person name="Matzkin L."/>
            <person name="McAllister B."/>
            <person name="McBride C.S."/>
            <person name="McKernan B."/>
            <person name="McKernan K."/>
            <person name="Mendez-Lago M."/>
            <person name="Minx P."/>
            <person name="Mollenhauer M.U."/>
            <person name="Montooth K."/>
            <person name="Mount S.M."/>
            <person name="Mu X."/>
            <person name="Myers E."/>
            <person name="Negre B."/>
            <person name="Newfeld S."/>
            <person name="Nielsen R."/>
            <person name="Noor M.A."/>
            <person name="O'Grady P."/>
            <person name="Pachter L."/>
            <person name="Papaceit M."/>
            <person name="Parisi M.J."/>
            <person name="Parisi M."/>
            <person name="Parts L."/>
            <person name="Pedersen J.S."/>
            <person name="Pesole G."/>
            <person name="Phillippy A.M."/>
            <person name="Ponting C.P."/>
            <person name="Pop M."/>
            <person name="Porcelli D."/>
            <person name="Powell J.R."/>
            <person name="Prohaska S."/>
            <person name="Pruitt K."/>
            <person name="Puig M."/>
            <person name="Quesneville H."/>
            <person name="Ram K.R."/>
            <person name="Rand D."/>
            <person name="Rasmussen M.D."/>
            <person name="Reed L.K."/>
            <person name="Reenan R."/>
            <person name="Reily A."/>
            <person name="Remington K.A."/>
            <person name="Rieger T.T."/>
            <person name="Ritchie M.G."/>
            <person name="Robin C."/>
            <person name="Rogers Y.H."/>
            <person name="Rohde C."/>
            <person name="Rozas J."/>
            <person name="Rubenfield M.J."/>
            <person name="Ruiz A."/>
            <person name="Russo S."/>
            <person name="Salzberg S.L."/>
            <person name="Sanchez-Gracia A."/>
            <person name="Saranga D.J."/>
            <person name="Sato H."/>
            <person name="Schaeffer S.W."/>
            <person name="Schatz M.C."/>
            <person name="Schlenke T."/>
            <person name="Schwartz R."/>
            <person name="Segarra C."/>
            <person name="Singh R.S."/>
            <person name="Sirot L."/>
            <person name="Sirota M."/>
            <person name="Sisneros N.B."/>
            <person name="Smith C.D."/>
            <person name="Smith T.F."/>
            <person name="Spieth J."/>
            <person name="Stage D.E."/>
            <person name="Stark A."/>
            <person name="Stephan W."/>
            <person name="Strausberg R.L."/>
            <person name="Strempel S."/>
            <person name="Sturgill D."/>
            <person name="Sutton G."/>
            <person name="Sutton G.G."/>
            <person name="Tao W."/>
            <person name="Teichmann S."/>
            <person name="Tobari Y.N."/>
            <person name="Tomimura Y."/>
            <person name="Tsolas J.M."/>
            <person name="Valente V.L."/>
            <person name="Venter E."/>
            <person name="Venter J.C."/>
            <person name="Vicario S."/>
            <person name="Vieira F.G."/>
            <person name="Vilella A.J."/>
            <person name="Villasante A."/>
            <person name="Walenz B."/>
            <person name="Wang J."/>
            <person name="Wasserman M."/>
            <person name="Watts T."/>
            <person name="Wilson D."/>
            <person name="Wilson R.K."/>
            <person name="Wing R.A."/>
            <person name="Wolfner M.F."/>
            <person name="Wong A."/>
            <person name="Wong G.K."/>
            <person name="Wu C.I."/>
            <person name="Wu G."/>
            <person name="Yamamoto D."/>
            <person name="Yang H.P."/>
            <person name="Yang S.P."/>
            <person name="Yorke J.A."/>
            <person name="Yoshida K."/>
            <person name="Zdobnov E."/>
            <person name="Zhang P."/>
            <person name="Zhang Y."/>
            <person name="Zimin A.V."/>
            <person name="Baldwin J."/>
            <person name="Abdouelleil A."/>
            <person name="Abdulkadir J."/>
            <person name="Abebe A."/>
            <person name="Abera B."/>
            <person name="Abreu J."/>
            <person name="Acer S.C."/>
            <person name="Aftuck L."/>
            <person name="Alexander A."/>
            <person name="An P."/>
            <person name="Anderson E."/>
            <person name="Anderson S."/>
            <person name="Arachi H."/>
            <person name="Azer M."/>
            <person name="Bachantsang P."/>
            <person name="Barry A."/>
            <person name="Bayul T."/>
            <person name="Berlin A."/>
            <person name="Bessette D."/>
            <person name="Bloom T."/>
            <person name="Blye J."/>
            <person name="Boguslavskiy L."/>
            <person name="Bonnet C."/>
            <person name="Boukhgalter B."/>
            <person name="Bourzgui I."/>
            <person name="Brown A."/>
            <person name="Cahill P."/>
            <person name="Channer S."/>
            <person name="Cheshatsang Y."/>
            <person name="Chuda L."/>
            <person name="Citroen M."/>
            <person name="Collymore A."/>
            <person name="Cooke P."/>
            <person name="Costello M."/>
            <person name="D'Aco K."/>
            <person name="Daza R."/>
            <person name="De Haan G."/>
            <person name="DeGray S."/>
            <person name="DeMaso C."/>
            <person name="Dhargay N."/>
            <person name="Dooley K."/>
            <person name="Dooley E."/>
            <person name="Doricent M."/>
            <person name="Dorje P."/>
            <person name="Dorjee K."/>
            <person name="Dupes A."/>
            <person name="Elong R."/>
            <person name="Falk J."/>
            <person name="Farina A."/>
            <person name="Faro S."/>
            <person name="Ferguson D."/>
            <person name="Fisher S."/>
            <person name="Foley C.D."/>
            <person name="Franke A."/>
            <person name="Friedrich D."/>
            <person name="Gadbois L."/>
            <person name="Gearin G."/>
            <person name="Gearin C.R."/>
            <person name="Giannoukos G."/>
            <person name="Goode T."/>
            <person name="Graham J."/>
            <person name="Grandbois E."/>
            <person name="Grewal S."/>
            <person name="Gyaltsen K."/>
            <person name="Hafez N."/>
            <person name="Hagos B."/>
            <person name="Hall J."/>
            <person name="Henson C."/>
            <person name="Hollinger A."/>
            <person name="Honan T."/>
            <person name="Huard M.D."/>
            <person name="Hughes L."/>
            <person name="Hurhula B."/>
            <person name="Husby M.E."/>
            <person name="Kamat A."/>
            <person name="Kanga B."/>
            <person name="Kashin S."/>
            <person name="Khazanovich D."/>
            <person name="Kisner P."/>
            <person name="Lance K."/>
            <person name="Lara M."/>
            <person name="Lee W."/>
            <person name="Lennon N."/>
            <person name="Letendre F."/>
            <person name="LeVine R."/>
            <person name="Lipovsky A."/>
            <person name="Liu X."/>
            <person name="Liu J."/>
            <person name="Liu S."/>
            <person name="Lokyitsang T."/>
            <person name="Lokyitsang Y."/>
            <person name="Lubonja R."/>
            <person name="Lui A."/>
            <person name="MacDonald P."/>
            <person name="Magnisalis V."/>
            <person name="Maru K."/>
            <person name="Matthews C."/>
            <person name="McCusker W."/>
            <person name="McDonough S."/>
            <person name="Mehta T."/>
            <person name="Meldrim J."/>
            <person name="Meneus L."/>
            <person name="Mihai O."/>
            <person name="Mihalev A."/>
            <person name="Mihova T."/>
            <person name="Mittelman R."/>
            <person name="Mlenga V."/>
            <person name="Montmayeur A."/>
            <person name="Mulrain L."/>
            <person name="Navidi A."/>
            <person name="Naylor J."/>
            <person name="Negash T."/>
            <person name="Nguyen T."/>
            <person name="Nguyen N."/>
            <person name="Nicol R."/>
            <person name="Norbu C."/>
            <person name="Norbu N."/>
            <person name="Novod N."/>
            <person name="O'Neill B."/>
            <person name="Osman S."/>
            <person name="Markiewicz E."/>
            <person name="Oyono O.L."/>
            <person name="Patti C."/>
            <person name="Phunkhang P."/>
            <person name="Pierre F."/>
            <person name="Priest M."/>
            <person name="Raghuraman S."/>
            <person name="Rege F."/>
            <person name="Reyes R."/>
            <person name="Rise C."/>
            <person name="Rogov P."/>
            <person name="Ross K."/>
            <person name="Ryan E."/>
            <person name="Settipalli S."/>
            <person name="Shea T."/>
            <person name="Sherpa N."/>
            <person name="Shi L."/>
            <person name="Shih D."/>
            <person name="Sparrow T."/>
            <person name="Spaulding J."/>
            <person name="Stalker J."/>
            <person name="Stange-Thomann N."/>
            <person name="Stavropoulos S."/>
            <person name="Stone C."/>
            <person name="Strader C."/>
            <person name="Tesfaye S."/>
            <person name="Thomson T."/>
            <person name="Thoulutsang Y."/>
            <person name="Thoulutsang D."/>
            <person name="Topham K."/>
            <person name="Topping I."/>
            <person name="Tsamla T."/>
            <person name="Vassiliev H."/>
            <person name="Vo A."/>
            <person name="Wangchuk T."/>
            <person name="Wangdi T."/>
            <person name="Weiand M."/>
            <person name="Wilkinson J."/>
            <person name="Wilson A."/>
            <person name="Yadav S."/>
            <person name="Young G."/>
            <person name="Yu Q."/>
            <person name="Zembek L."/>
            <person name="Zhong D."/>
            <person name="Zimmer A."/>
            <person name="Zwirko Z."/>
            <person name="Jaffe D.B."/>
            <person name="Alvarez P."/>
            <person name="Brockman W."/>
            <person name="Butler J."/>
            <person name="Chin C."/>
            <person name="Gnerre S."/>
            <person name="Grabherr M."/>
            <person name="Kleber M."/>
            <person name="Mauceli E."/>
            <person name="MacCallum I."/>
        </authorList>
    </citation>
    <scope>NUCLEOTIDE SEQUENCE [LARGE SCALE GENOMIC DNA]</scope>
    <source>
        <strain evidence="2">MSH-3 / Tucson 14011-0111.49</strain>
    </source>
</reference>
<proteinExistence type="predicted"/>
<dbReference type="HOGENOM" id="CLU_1416518_0_0_1"/>
<accession>B4H0Y6</accession>
<dbReference type="eggNOG" id="KOG1215">
    <property type="taxonomic scope" value="Eukaryota"/>
</dbReference>
<protein>
    <submittedName>
        <fullName evidence="1">GL15884</fullName>
    </submittedName>
</protein>
<name>B4H0Y6_DROPE</name>
<gene>
    <name evidence="1" type="primary">Dper\GL15884</name>
    <name evidence="1" type="ORF">Dper_GL15884</name>
</gene>
<sequence length="192" mass="22327">MNRVASDSISRVTCNHGQELLFEQETRRLYWMARSVGYWLAARTTCTTTGAPGTLIKTEHSRSLAKERALHPPSYGRARIMPLQVCRERYPWPRTGLERITVRGERRSVELHRLSQFTDIRAVWTPDAKVLHNHTAQLPKLFPKLHSQRGVTRSTRDVCSCPKHLMLLADKENYGVYPARFKYSKERYFNAQ</sequence>
<dbReference type="Proteomes" id="UP000008744">
    <property type="component" value="Unassembled WGS sequence"/>
</dbReference>
<keyword evidence="2" id="KW-1185">Reference proteome</keyword>
<organism evidence="2">
    <name type="scientific">Drosophila persimilis</name>
    <name type="common">Fruit fly</name>
    <dbReference type="NCBI Taxonomy" id="7234"/>
    <lineage>
        <taxon>Eukaryota</taxon>
        <taxon>Metazoa</taxon>
        <taxon>Ecdysozoa</taxon>
        <taxon>Arthropoda</taxon>
        <taxon>Hexapoda</taxon>
        <taxon>Insecta</taxon>
        <taxon>Pterygota</taxon>
        <taxon>Neoptera</taxon>
        <taxon>Endopterygota</taxon>
        <taxon>Diptera</taxon>
        <taxon>Brachycera</taxon>
        <taxon>Muscomorpha</taxon>
        <taxon>Ephydroidea</taxon>
        <taxon>Drosophilidae</taxon>
        <taxon>Drosophila</taxon>
        <taxon>Sophophora</taxon>
    </lineage>
</organism>